<feature type="chain" id="PRO_5016742874" description="DUF3352 domain-containing protein" evidence="1">
    <location>
        <begin position="21"/>
        <end position="569"/>
    </location>
</feature>
<dbReference type="AlphaFoldDB" id="A0A365TSC5"/>
<dbReference type="OrthoDB" id="5933200at2"/>
<dbReference type="EMBL" id="QNTU01000002">
    <property type="protein sequence ID" value="RBI68907.1"/>
    <property type="molecule type" value="Genomic_DNA"/>
</dbReference>
<protein>
    <recommendedName>
        <fullName evidence="4">DUF3352 domain-containing protein</fullName>
    </recommendedName>
</protein>
<dbReference type="PROSITE" id="PS51257">
    <property type="entry name" value="PROKAR_LIPOPROTEIN"/>
    <property type="match status" value="1"/>
</dbReference>
<evidence type="ECO:0008006" key="4">
    <source>
        <dbReference type="Google" id="ProtNLM"/>
    </source>
</evidence>
<evidence type="ECO:0000256" key="1">
    <source>
        <dbReference type="SAM" id="SignalP"/>
    </source>
</evidence>
<dbReference type="RefSeq" id="WP_113268874.1">
    <property type="nucleotide sequence ID" value="NZ_QNTU01000002.1"/>
</dbReference>
<accession>A0A365TSC5</accession>
<dbReference type="Proteomes" id="UP000252204">
    <property type="component" value="Unassembled WGS sequence"/>
</dbReference>
<evidence type="ECO:0000313" key="3">
    <source>
        <dbReference type="Proteomes" id="UP000252204"/>
    </source>
</evidence>
<keyword evidence="3" id="KW-1185">Reference proteome</keyword>
<feature type="signal peptide" evidence="1">
    <location>
        <begin position="1"/>
        <end position="20"/>
    </location>
</feature>
<gene>
    <name evidence="2" type="ORF">DQ400_05990</name>
</gene>
<comment type="caution">
    <text evidence="2">The sequence shown here is derived from an EMBL/GenBank/DDBJ whole genome shotgun (WGS) entry which is preliminary data.</text>
</comment>
<sequence>MKTKLSLAVSIALLSAGMLTGCSDDKEPTAAATQQEAPKNNVAPMLQYIPADSPYFMATSESMPEQEAFDFYRRMQPQGSLEPNLDELRRTLPEIDDDVQHSLVTLLIAMGEELDSVETLDDAHALGLKLGPQAALYGLGILPVLRFELHDEDAFRETLQRILTKADLNPSTATTNGTDYWVLTPKGPVNAILAIIDQQLLLSLVPQDASDELLAQVLGSTPPDSNIGDTSALAELEQRHGFTPYGAGQINASRLLIELSTPTHPGTQALMEAVEAEQLDLSACQADIDRITSRFPGLVMGMREYNLDGLEMNIILETDEGIVSDLRALTTQVPGLGSAEGMASLGMGLNLPALLQTVQKYAREVRQNPFSCDELQDLNNAWTEINVAMNNPATMMIGSALSGLRARIDSLTMTDGEPTGTGILTIASQNPLGLLSTVSAFAPELGALGLEPGGETKKIKSMLLPPDMPTLYAAMSDTAIVLGAGLSDSDALQDELQAPASERDLLLHGHMTGEFYHSLADVMEQVPSDEVSASDIELFRQYAEIYENMEYGVRVDDAGVEMNFSLDLN</sequence>
<keyword evidence="1" id="KW-0732">Signal</keyword>
<proteinExistence type="predicted"/>
<name>A0A365TSC5_9GAMM</name>
<organism evidence="2 3">
    <name type="scientific">Vreelandella sulfidaeris</name>
    <dbReference type="NCBI Taxonomy" id="115553"/>
    <lineage>
        <taxon>Bacteria</taxon>
        <taxon>Pseudomonadati</taxon>
        <taxon>Pseudomonadota</taxon>
        <taxon>Gammaproteobacteria</taxon>
        <taxon>Oceanospirillales</taxon>
        <taxon>Halomonadaceae</taxon>
        <taxon>Vreelandella</taxon>
    </lineage>
</organism>
<evidence type="ECO:0000313" key="2">
    <source>
        <dbReference type="EMBL" id="RBI68907.1"/>
    </source>
</evidence>
<reference evidence="3" key="1">
    <citation type="submission" date="2018-06" db="EMBL/GenBank/DDBJ databases">
        <title>Whole genome sequencing of four bacterial strains from South Shetland trench revealing bio-synthetic gene clusters.</title>
        <authorList>
            <person name="Abdel-Mageed W.M."/>
            <person name="Lehri B."/>
            <person name="Jarmusch S."/>
            <person name="Miranda K."/>
            <person name="Goodfellow M."/>
            <person name="Jaspars M."/>
            <person name="Karlyshev A.V."/>
        </authorList>
    </citation>
    <scope>NUCLEOTIDE SEQUENCE [LARGE SCALE GENOMIC DNA]</scope>
    <source>
        <strain evidence="3">SST4</strain>
    </source>
</reference>